<dbReference type="Proteomes" id="UP000001726">
    <property type="component" value="Plasmid pET35"/>
</dbReference>
<keyword evidence="2" id="KW-1185">Reference proteome</keyword>
<geneLocation type="plasmid" evidence="1 2">
    <name>pET35</name>
</geneLocation>
<sequence>MMCLQEFMIEGGTMKYLTITALLVVVTVLSGCDDKQEKIDFYMKSENATDYAKGLAKCKAGASEAKDCDAIYEVEKMKKKDNADDKKQEFKKQFSFDH</sequence>
<protein>
    <recommendedName>
        <fullName evidence="3">EexN family lipoprotein</fullName>
    </recommendedName>
</protein>
<keyword evidence="1" id="KW-0614">Plasmid</keyword>
<dbReference type="AlphaFoldDB" id="B2VAS0"/>
<dbReference type="HOGENOM" id="CLU_2329430_0_0_6"/>
<name>B2VAS0_ERWT9</name>
<accession>B2VAS0</accession>
<evidence type="ECO:0008006" key="3">
    <source>
        <dbReference type="Google" id="ProtNLM"/>
    </source>
</evidence>
<gene>
    <name evidence="1" type="ordered locus">ETA_pET350390</name>
</gene>
<dbReference type="KEGG" id="eta:ETA_pET350390"/>
<dbReference type="EMBL" id="CU468130">
    <property type="protein sequence ID" value="CAO94839.1"/>
    <property type="molecule type" value="Genomic_DNA"/>
</dbReference>
<evidence type="ECO:0000313" key="2">
    <source>
        <dbReference type="Proteomes" id="UP000001726"/>
    </source>
</evidence>
<proteinExistence type="predicted"/>
<reference evidence="1 2" key="1">
    <citation type="journal article" date="2008" name="Environ. Microbiol.">
        <title>The genome of Erwinia tasmaniensis strain Et1/99, a non-pathogenic bacterium in the genus Erwinia.</title>
        <authorList>
            <person name="Kube M."/>
            <person name="Migdoll A.M."/>
            <person name="Mueller I."/>
            <person name="Kuhl H."/>
            <person name="Beck A."/>
            <person name="Reinhardt R."/>
            <person name="Geider K."/>
        </authorList>
    </citation>
    <scope>NUCLEOTIDE SEQUENCE [LARGE SCALE GENOMIC DNA]</scope>
    <source>
        <strain evidence="2">DSM 17950 / CFBP 7177 / CIP 109463 / NCPPB 4357 / Et1/99</strain>
        <plasmid evidence="2">pET35</plasmid>
    </source>
</reference>
<evidence type="ECO:0000313" key="1">
    <source>
        <dbReference type="EMBL" id="CAO94839.1"/>
    </source>
</evidence>
<organism evidence="1 2">
    <name type="scientific">Erwinia tasmaniensis (strain DSM 17950 / CFBP 7177 / CIP 109463 / NCPPB 4357 / Et1/99)</name>
    <dbReference type="NCBI Taxonomy" id="465817"/>
    <lineage>
        <taxon>Bacteria</taxon>
        <taxon>Pseudomonadati</taxon>
        <taxon>Pseudomonadota</taxon>
        <taxon>Gammaproteobacteria</taxon>
        <taxon>Enterobacterales</taxon>
        <taxon>Erwiniaceae</taxon>
        <taxon>Erwinia</taxon>
    </lineage>
</organism>